<keyword evidence="2" id="KW-1185">Reference proteome</keyword>
<feature type="region of interest" description="Disordered" evidence="1">
    <location>
        <begin position="15"/>
        <end position="47"/>
    </location>
</feature>
<sequence length="117" mass="13600">MAYARRRTRFFTVSQPTPVHRRGRRGPGRPGHRRVPHHPIYLDHSPNSVGSTTLSIYTLDPHTQSSIASGRVNVEWRWKPRSARVLVDSDTLQRVAARQPRQLRRYDQNAQERPCII</sequence>
<accession>A0A914VS63</accession>
<dbReference type="WBParaSite" id="PSAMB.scaffold230size63538.g3747.t1">
    <property type="protein sequence ID" value="PSAMB.scaffold230size63538.g3747.t1"/>
    <property type="gene ID" value="PSAMB.scaffold230size63538.g3747"/>
</dbReference>
<dbReference type="Proteomes" id="UP000887566">
    <property type="component" value="Unplaced"/>
</dbReference>
<dbReference type="AlphaFoldDB" id="A0A914VS63"/>
<protein>
    <submittedName>
        <fullName evidence="3">Uncharacterized protein</fullName>
    </submittedName>
</protein>
<evidence type="ECO:0000313" key="2">
    <source>
        <dbReference type="Proteomes" id="UP000887566"/>
    </source>
</evidence>
<proteinExistence type="predicted"/>
<feature type="compositionally biased region" description="Basic residues" evidence="1">
    <location>
        <begin position="19"/>
        <end position="37"/>
    </location>
</feature>
<evidence type="ECO:0000313" key="3">
    <source>
        <dbReference type="WBParaSite" id="PSAMB.scaffold230size63538.g3747.t1"/>
    </source>
</evidence>
<name>A0A914VS63_9BILA</name>
<organism evidence="2 3">
    <name type="scientific">Plectus sambesii</name>
    <dbReference type="NCBI Taxonomy" id="2011161"/>
    <lineage>
        <taxon>Eukaryota</taxon>
        <taxon>Metazoa</taxon>
        <taxon>Ecdysozoa</taxon>
        <taxon>Nematoda</taxon>
        <taxon>Chromadorea</taxon>
        <taxon>Plectida</taxon>
        <taxon>Plectina</taxon>
        <taxon>Plectoidea</taxon>
        <taxon>Plectidae</taxon>
        <taxon>Plectus</taxon>
    </lineage>
</organism>
<evidence type="ECO:0000256" key="1">
    <source>
        <dbReference type="SAM" id="MobiDB-lite"/>
    </source>
</evidence>
<reference evidence="3" key="1">
    <citation type="submission" date="2022-11" db="UniProtKB">
        <authorList>
            <consortium name="WormBaseParasite"/>
        </authorList>
    </citation>
    <scope>IDENTIFICATION</scope>
</reference>